<keyword evidence="1" id="KW-1133">Transmembrane helix</keyword>
<name>A0A9P6WC48_MAUEX</name>
<sequence length="204" mass="23436">MTNPFPELIEWPAESRIIKGRVRNPTLAFIKDLFNNIGVTSSIMYAILVMVIKPILRKQFLQRCDLSATTLITIRKLVVYLQRKISGTPIEILGFNERGNYIDHTTQTKEIENNGNDKSSSENKDSVWVGISDRLREVNDDLDTFNSVNMNRSKKNSENFMLNTKLLVQDIEYASNADDFSEQSEDLIKSIREIKGWFVSGKIR</sequence>
<keyword evidence="1" id="KW-0812">Transmembrane</keyword>
<accession>A0A9P6WC48</accession>
<comment type="caution">
    <text evidence="2">The sequence shown here is derived from an EMBL/GenBank/DDBJ whole genome shotgun (WGS) entry which is preliminary data.</text>
</comment>
<keyword evidence="3" id="KW-1185">Reference proteome</keyword>
<feature type="transmembrane region" description="Helical" evidence="1">
    <location>
        <begin position="33"/>
        <end position="52"/>
    </location>
</feature>
<proteinExistence type="predicted"/>
<evidence type="ECO:0008006" key="4">
    <source>
        <dbReference type="Google" id="ProtNLM"/>
    </source>
</evidence>
<evidence type="ECO:0000256" key="1">
    <source>
        <dbReference type="SAM" id="Phobius"/>
    </source>
</evidence>
<evidence type="ECO:0000313" key="2">
    <source>
        <dbReference type="EMBL" id="KAG0669755.1"/>
    </source>
</evidence>
<organism evidence="2 3">
    <name type="scientific">Maudiozyma exigua</name>
    <name type="common">Yeast</name>
    <name type="synonym">Kazachstania exigua</name>
    <dbReference type="NCBI Taxonomy" id="34358"/>
    <lineage>
        <taxon>Eukaryota</taxon>
        <taxon>Fungi</taxon>
        <taxon>Dikarya</taxon>
        <taxon>Ascomycota</taxon>
        <taxon>Saccharomycotina</taxon>
        <taxon>Saccharomycetes</taxon>
        <taxon>Saccharomycetales</taxon>
        <taxon>Saccharomycetaceae</taxon>
        <taxon>Maudiozyma</taxon>
    </lineage>
</organism>
<dbReference type="OrthoDB" id="4034942at2759"/>
<protein>
    <recommendedName>
        <fullName evidence="4">Pex17p</fullName>
    </recommendedName>
</protein>
<dbReference type="EMBL" id="PUHR01000034">
    <property type="protein sequence ID" value="KAG0669755.1"/>
    <property type="molecule type" value="Genomic_DNA"/>
</dbReference>
<evidence type="ECO:0000313" key="3">
    <source>
        <dbReference type="Proteomes" id="UP000750334"/>
    </source>
</evidence>
<gene>
    <name evidence="2" type="ORF">C6P45_003389</name>
</gene>
<dbReference type="Proteomes" id="UP000750334">
    <property type="component" value="Unassembled WGS sequence"/>
</dbReference>
<reference evidence="2 3" key="1">
    <citation type="submission" date="2020-11" db="EMBL/GenBank/DDBJ databases">
        <title>Kefir isolates.</title>
        <authorList>
            <person name="Marcisauskas S."/>
            <person name="Kim Y."/>
            <person name="Blasche S."/>
        </authorList>
    </citation>
    <scope>NUCLEOTIDE SEQUENCE [LARGE SCALE GENOMIC DNA]</scope>
    <source>
        <strain evidence="2 3">OG2</strain>
    </source>
</reference>
<dbReference type="AlphaFoldDB" id="A0A9P6WC48"/>
<keyword evidence="1" id="KW-0472">Membrane</keyword>